<keyword evidence="1" id="KW-0472">Membrane</keyword>
<comment type="caution">
    <text evidence="2">The sequence shown here is derived from an EMBL/GenBank/DDBJ whole genome shotgun (WGS) entry which is preliminary data.</text>
</comment>
<keyword evidence="1" id="KW-0812">Transmembrane</keyword>
<sequence>MAIFKLSQDWARAALFSEKMVWLFSIILLITAIGFSYWGKTAMAT</sequence>
<evidence type="ECO:0000256" key="1">
    <source>
        <dbReference type="SAM" id="Phobius"/>
    </source>
</evidence>
<dbReference type="EMBL" id="JAABLM010000002">
    <property type="protein sequence ID" value="NBL64081.1"/>
    <property type="molecule type" value="Genomic_DNA"/>
</dbReference>
<feature type="transmembrane region" description="Helical" evidence="1">
    <location>
        <begin position="21"/>
        <end position="39"/>
    </location>
</feature>
<dbReference type="RefSeq" id="WP_166535900.1">
    <property type="nucleotide sequence ID" value="NZ_JAABLM010000002.1"/>
</dbReference>
<protein>
    <submittedName>
        <fullName evidence="2">Uncharacterized protein</fullName>
    </submittedName>
</protein>
<accession>A0ABW9Z5U7</accession>
<name>A0ABW9Z5U7_9FLAO</name>
<evidence type="ECO:0000313" key="3">
    <source>
        <dbReference type="Proteomes" id="UP000798602"/>
    </source>
</evidence>
<dbReference type="Proteomes" id="UP000798602">
    <property type="component" value="Unassembled WGS sequence"/>
</dbReference>
<keyword evidence="1" id="KW-1133">Transmembrane helix</keyword>
<keyword evidence="3" id="KW-1185">Reference proteome</keyword>
<reference evidence="3" key="1">
    <citation type="submission" date="2020-01" db="EMBL/GenBank/DDBJ databases">
        <title>Sphingomonas sp. strain CSW-10.</title>
        <authorList>
            <person name="Chen W.-M."/>
        </authorList>
    </citation>
    <scope>NUCLEOTIDE SEQUENCE [LARGE SCALE GENOMIC DNA]</scope>
    <source>
        <strain evidence="3">NST-5</strain>
    </source>
</reference>
<proteinExistence type="predicted"/>
<evidence type="ECO:0000313" key="2">
    <source>
        <dbReference type="EMBL" id="NBL64081.1"/>
    </source>
</evidence>
<gene>
    <name evidence="2" type="ORF">GV828_02570</name>
</gene>
<organism evidence="2 3">
    <name type="scientific">Flavobacterium ichthyis</name>
    <dbReference type="NCBI Taxonomy" id="2698827"/>
    <lineage>
        <taxon>Bacteria</taxon>
        <taxon>Pseudomonadati</taxon>
        <taxon>Bacteroidota</taxon>
        <taxon>Flavobacteriia</taxon>
        <taxon>Flavobacteriales</taxon>
        <taxon>Flavobacteriaceae</taxon>
        <taxon>Flavobacterium</taxon>
    </lineage>
</organism>